<comment type="caution">
    <text evidence="14">The sequence shown here is derived from an EMBL/GenBank/DDBJ whole genome shotgun (WGS) entry which is preliminary data.</text>
</comment>
<evidence type="ECO:0000313" key="14">
    <source>
        <dbReference type="EMBL" id="TGZ75188.1"/>
    </source>
</evidence>
<dbReference type="InterPro" id="IPR008047">
    <property type="entry name" value="MCM_4"/>
</dbReference>
<dbReference type="InterPro" id="IPR003593">
    <property type="entry name" value="AAA+_ATPase"/>
</dbReference>
<evidence type="ECO:0000256" key="5">
    <source>
        <dbReference type="ARBA" id="ARBA00022801"/>
    </source>
</evidence>
<evidence type="ECO:0000259" key="13">
    <source>
        <dbReference type="PROSITE" id="PS50051"/>
    </source>
</evidence>
<dbReference type="PROSITE" id="PS00847">
    <property type="entry name" value="MCM_1"/>
    <property type="match status" value="1"/>
</dbReference>
<dbReference type="Proteomes" id="UP000308267">
    <property type="component" value="Unassembled WGS sequence"/>
</dbReference>
<dbReference type="Gene3D" id="2.40.50.140">
    <property type="entry name" value="Nucleic acid-binding proteins"/>
    <property type="match status" value="1"/>
</dbReference>
<protein>
    <recommendedName>
        <fullName evidence="11">DNA replication licensing factor MCM4</fullName>
        <ecNumber evidence="11">3.6.4.12</ecNumber>
    </recommendedName>
</protein>
<evidence type="ECO:0000256" key="11">
    <source>
        <dbReference type="RuleBase" id="RU368062"/>
    </source>
</evidence>
<dbReference type="SUPFAM" id="SSF50249">
    <property type="entry name" value="Nucleic acid-binding proteins"/>
    <property type="match status" value="1"/>
</dbReference>
<dbReference type="Pfam" id="PF21128">
    <property type="entry name" value="WHD_MCM4"/>
    <property type="match status" value="1"/>
</dbReference>
<evidence type="ECO:0000256" key="7">
    <source>
        <dbReference type="ARBA" id="ARBA00022840"/>
    </source>
</evidence>
<keyword evidence="8 10" id="KW-0238">DNA-binding</keyword>
<dbReference type="Gene3D" id="2.20.28.10">
    <property type="match status" value="1"/>
</dbReference>
<dbReference type="InterPro" id="IPR031327">
    <property type="entry name" value="MCM"/>
</dbReference>
<comment type="function">
    <text evidence="11">Acts as component of the MCM2-7 complex (MCM complex) which is the replicative helicase essential for 'once per cell cycle' DNA replication initiation and elongation in eukaryotic cells. The active ATPase sites in the MCM2-7 ring are formed through the interaction surfaces of two neighboring subunits such that a critical structure of a conserved arginine finger motif is provided in trans relative to the ATP-binding site of the Walker A box of the adjacent subunit. The six ATPase active sites, however, are likely to contribute differentially to the complex helicase activity.</text>
</comment>
<keyword evidence="3 11" id="KW-0235">DNA replication</keyword>
<dbReference type="AlphaFoldDB" id="A0A4S2MKT6"/>
<evidence type="ECO:0000256" key="10">
    <source>
        <dbReference type="RuleBase" id="RU004070"/>
    </source>
</evidence>
<dbReference type="InterPro" id="IPR027925">
    <property type="entry name" value="MCM_N"/>
</dbReference>
<comment type="subunit">
    <text evidence="11">Component of the MCM2-7 complex.</text>
</comment>
<keyword evidence="4 10" id="KW-0547">Nucleotide-binding</keyword>
<dbReference type="EC" id="3.6.4.12" evidence="11"/>
<dbReference type="GO" id="GO:0005634">
    <property type="term" value="C:nucleus"/>
    <property type="evidence" value="ECO:0007669"/>
    <property type="project" value="UniProtKB-SubCell"/>
</dbReference>
<dbReference type="FunFam" id="3.40.50.300:FF:000826">
    <property type="entry name" value="Replicative DNA helicase Mcm"/>
    <property type="match status" value="1"/>
</dbReference>
<reference evidence="14 15" key="1">
    <citation type="journal article" date="2019" name="BMC Genomics">
        <title>New insights from Opisthorchis felineus genome: update on genomics of the epidemiologically important liver flukes.</title>
        <authorList>
            <person name="Ershov N.I."/>
            <person name="Mordvinov V.A."/>
            <person name="Prokhortchouk E.B."/>
            <person name="Pakharukova M.Y."/>
            <person name="Gunbin K.V."/>
            <person name="Ustyantsev K."/>
            <person name="Genaev M.A."/>
            <person name="Blinov A.G."/>
            <person name="Mazur A."/>
            <person name="Boulygina E."/>
            <person name="Tsygankova S."/>
            <person name="Khrameeva E."/>
            <person name="Chekanov N."/>
            <person name="Fan G."/>
            <person name="Xiao A."/>
            <person name="Zhang H."/>
            <person name="Xu X."/>
            <person name="Yang H."/>
            <person name="Solovyev V."/>
            <person name="Lee S.M."/>
            <person name="Liu X."/>
            <person name="Afonnikov D.A."/>
            <person name="Skryabin K.G."/>
        </authorList>
    </citation>
    <scope>NUCLEOTIDE SEQUENCE [LARGE SCALE GENOMIC DNA]</scope>
    <source>
        <strain evidence="14">AK-0245</strain>
        <tissue evidence="14">Whole organism</tissue>
    </source>
</reference>
<evidence type="ECO:0000256" key="9">
    <source>
        <dbReference type="ARBA" id="ARBA00023242"/>
    </source>
</evidence>
<feature type="compositionally biased region" description="Polar residues" evidence="12">
    <location>
        <begin position="72"/>
        <end position="81"/>
    </location>
</feature>
<comment type="similarity">
    <text evidence="2 10">Belongs to the MCM family.</text>
</comment>
<dbReference type="GO" id="GO:0003697">
    <property type="term" value="F:single-stranded DNA binding"/>
    <property type="evidence" value="ECO:0007669"/>
    <property type="project" value="TreeGrafter"/>
</dbReference>
<evidence type="ECO:0000313" key="15">
    <source>
        <dbReference type="Proteomes" id="UP000308267"/>
    </source>
</evidence>
<dbReference type="PROSITE" id="PS50051">
    <property type="entry name" value="MCM_2"/>
    <property type="match status" value="1"/>
</dbReference>
<dbReference type="InterPro" id="IPR027417">
    <property type="entry name" value="P-loop_NTPase"/>
</dbReference>
<dbReference type="EMBL" id="SJOL01000982">
    <property type="protein sequence ID" value="TGZ75188.1"/>
    <property type="molecule type" value="Genomic_DNA"/>
</dbReference>
<dbReference type="PANTHER" id="PTHR11630:SF66">
    <property type="entry name" value="DNA REPLICATION LICENSING FACTOR MCM4"/>
    <property type="match status" value="1"/>
</dbReference>
<dbReference type="STRING" id="147828.A0A4S2MKT6"/>
<dbReference type="SMART" id="SM00382">
    <property type="entry name" value="AAA"/>
    <property type="match status" value="1"/>
</dbReference>
<dbReference type="PANTHER" id="PTHR11630">
    <property type="entry name" value="DNA REPLICATION LICENSING FACTOR MCM FAMILY MEMBER"/>
    <property type="match status" value="1"/>
</dbReference>
<evidence type="ECO:0000256" key="8">
    <source>
        <dbReference type="ARBA" id="ARBA00023125"/>
    </source>
</evidence>
<comment type="subcellular location">
    <subcellularLocation>
        <location evidence="1">Nucleus</location>
    </subcellularLocation>
</comment>
<sequence length="889" mass="98826">MSSRSSRSSRRRTRNRSGASSDVFEDSTENAAESTSTSVQRSEAPGDAAEPSGSIDPRSGLRTSEVEPGSPLSYSDMSSVATGGDGLSSVRPGVNDEAAMRAVLSQSGPLVATEGLVGTTETSSLSGPQTVIWGTDVNIARVMSQFKHFLLTFVPSEPIEHLTLTTGRPLDPVRPLYLQLLEDLSISGQTHLDIDCEHLRQAHPQLYTQLVTFPKEVIPACDAATNALFLDRFRDAQLERSIQIRPFNCAQARNLRSLDPDDLDQLVSVSGLVIRLSSLIPEMMRAEFKCAVCGAMTSVPCERGCLTEPEACSRCHSAHTSQLQHNRCLFVDKQMIKLQESPENMPASQTPHTVSLYAHEDLVDKVKPGDRVMVTGIYRAVPLRMSNRQRTLKAVYKTYVDVLHFVVESDQLHSDRSVADHDAYVKQGSLRQFREERIQEFQTLARKPDLYERLAAAIAPTIYENEDVKKGILLQLFGGTRKDFSSKGRGEFRSEINILLCGDPGTSKSQLLQYVYRLTPRGQYTSGKGSSAVGLTAFVTKDPETRQLTLQTGALVLADNGICCIDEFDKMTDSTRSVLHEVMEQQTLSIAKAGILCQLHARTSILAAANPVGSKWDPSKTIIDNIQLPHTLLSRFDLIFLILDPQDEVFDARLARHLVGLYYRGSSTGTTDVTYQPTTSSARSHRGARQAIVPMEVADEDSNDPANIDIDFLKDYISYAKTNYQPKLSEEAGEYLVREYVEMRKLGSGRGQISAYPRQLESLVRLAEAHARLRLSNEVTADDCREARRLQREALKQAAIDPVTGTIDVNILTTGVSSSMRKRREEMAAAVWTLLEERPRVLTFVYSRILEELRSRSERMITREAFEDGLNMLKNANKIDWAGNTIRKR</sequence>
<dbReference type="PRINTS" id="PR01660">
    <property type="entry name" value="MCMPROTEIN4"/>
</dbReference>
<dbReference type="Pfam" id="PF17855">
    <property type="entry name" value="MCM_lid"/>
    <property type="match status" value="1"/>
</dbReference>
<evidence type="ECO:0000256" key="1">
    <source>
        <dbReference type="ARBA" id="ARBA00004123"/>
    </source>
</evidence>
<keyword evidence="7 10" id="KW-0067">ATP-binding</keyword>
<evidence type="ECO:0000256" key="12">
    <source>
        <dbReference type="SAM" id="MobiDB-lite"/>
    </source>
</evidence>
<keyword evidence="15" id="KW-1185">Reference proteome</keyword>
<dbReference type="Pfam" id="PF14551">
    <property type="entry name" value="MCM_N"/>
    <property type="match status" value="1"/>
</dbReference>
<dbReference type="Gene3D" id="3.40.50.300">
    <property type="entry name" value="P-loop containing nucleotide triphosphate hydrolases"/>
    <property type="match status" value="1"/>
</dbReference>
<dbReference type="GO" id="GO:0042555">
    <property type="term" value="C:MCM complex"/>
    <property type="evidence" value="ECO:0007669"/>
    <property type="project" value="UniProtKB-UniRule"/>
</dbReference>
<gene>
    <name evidence="14" type="ORF">CRM22_000524</name>
</gene>
<dbReference type="Pfam" id="PF17207">
    <property type="entry name" value="MCM_OB"/>
    <property type="match status" value="1"/>
</dbReference>
<feature type="compositionally biased region" description="Low complexity" evidence="12">
    <location>
        <begin position="29"/>
        <end position="38"/>
    </location>
</feature>
<dbReference type="CDD" id="cd17755">
    <property type="entry name" value="MCM4"/>
    <property type="match status" value="1"/>
</dbReference>
<dbReference type="Gene3D" id="3.30.1640.10">
    <property type="entry name" value="mini-chromosome maintenance (MCM) complex, chain A, domain 1"/>
    <property type="match status" value="1"/>
</dbReference>
<dbReference type="GO" id="GO:0000727">
    <property type="term" value="P:double-strand break repair via break-induced replication"/>
    <property type="evidence" value="ECO:0007669"/>
    <property type="project" value="TreeGrafter"/>
</dbReference>
<feature type="domain" description="MCM C-terminal AAA(+) ATPase" evidence="13">
    <location>
        <begin position="450"/>
        <end position="658"/>
    </location>
</feature>
<feature type="region of interest" description="Disordered" evidence="12">
    <location>
        <begin position="1"/>
        <end position="92"/>
    </location>
</feature>
<dbReference type="InterPro" id="IPR012340">
    <property type="entry name" value="NA-bd_OB-fold"/>
</dbReference>
<organism evidence="14 15">
    <name type="scientific">Opisthorchis felineus</name>
    <dbReference type="NCBI Taxonomy" id="147828"/>
    <lineage>
        <taxon>Eukaryota</taxon>
        <taxon>Metazoa</taxon>
        <taxon>Spiralia</taxon>
        <taxon>Lophotrochozoa</taxon>
        <taxon>Platyhelminthes</taxon>
        <taxon>Trematoda</taxon>
        <taxon>Digenea</taxon>
        <taxon>Opisthorchiida</taxon>
        <taxon>Opisthorchiata</taxon>
        <taxon>Opisthorchiidae</taxon>
        <taxon>Opisthorchis</taxon>
    </lineage>
</organism>
<keyword evidence="5 11" id="KW-0378">Hydrolase</keyword>
<evidence type="ECO:0000256" key="4">
    <source>
        <dbReference type="ARBA" id="ARBA00022741"/>
    </source>
</evidence>
<dbReference type="OrthoDB" id="10251574at2759"/>
<dbReference type="PRINTS" id="PR01657">
    <property type="entry name" value="MCMFAMILY"/>
</dbReference>
<evidence type="ECO:0000256" key="6">
    <source>
        <dbReference type="ARBA" id="ARBA00022806"/>
    </source>
</evidence>
<dbReference type="FunFam" id="2.20.28.10:FF:000003">
    <property type="entry name" value="DNA helicase"/>
    <property type="match status" value="1"/>
</dbReference>
<proteinExistence type="inferred from homology"/>
<accession>A0A4S2MKT6</accession>
<keyword evidence="9 11" id="KW-0539">Nucleus</keyword>
<dbReference type="GO" id="GO:0005524">
    <property type="term" value="F:ATP binding"/>
    <property type="evidence" value="ECO:0007669"/>
    <property type="project" value="UniProtKB-UniRule"/>
</dbReference>
<keyword evidence="6 11" id="KW-0347">Helicase</keyword>
<dbReference type="SMART" id="SM00350">
    <property type="entry name" value="MCM"/>
    <property type="match status" value="1"/>
</dbReference>
<comment type="catalytic activity">
    <reaction evidence="11">
        <text>ATP + H2O = ADP + phosphate + H(+)</text>
        <dbReference type="Rhea" id="RHEA:13065"/>
        <dbReference type="ChEBI" id="CHEBI:15377"/>
        <dbReference type="ChEBI" id="CHEBI:15378"/>
        <dbReference type="ChEBI" id="CHEBI:30616"/>
        <dbReference type="ChEBI" id="CHEBI:43474"/>
        <dbReference type="ChEBI" id="CHEBI:456216"/>
        <dbReference type="EC" id="3.6.4.12"/>
    </reaction>
</comment>
<name>A0A4S2MKT6_OPIFE</name>
<evidence type="ECO:0000256" key="3">
    <source>
        <dbReference type="ARBA" id="ARBA00022705"/>
    </source>
</evidence>
<dbReference type="Pfam" id="PF00493">
    <property type="entry name" value="MCM"/>
    <property type="match status" value="1"/>
</dbReference>
<dbReference type="InterPro" id="IPR041562">
    <property type="entry name" value="MCM_lid"/>
</dbReference>
<dbReference type="GO" id="GO:0016887">
    <property type="term" value="F:ATP hydrolysis activity"/>
    <property type="evidence" value="ECO:0007669"/>
    <property type="project" value="RHEA"/>
</dbReference>
<dbReference type="GO" id="GO:0017116">
    <property type="term" value="F:single-stranded DNA helicase activity"/>
    <property type="evidence" value="ECO:0007669"/>
    <property type="project" value="TreeGrafter"/>
</dbReference>
<dbReference type="SUPFAM" id="SSF52540">
    <property type="entry name" value="P-loop containing nucleoside triphosphate hydrolases"/>
    <property type="match status" value="1"/>
</dbReference>
<dbReference type="InterPro" id="IPR001208">
    <property type="entry name" value="MCM_dom"/>
</dbReference>
<evidence type="ECO:0000256" key="2">
    <source>
        <dbReference type="ARBA" id="ARBA00008010"/>
    </source>
</evidence>
<dbReference type="GO" id="GO:0006271">
    <property type="term" value="P:DNA strand elongation involved in DNA replication"/>
    <property type="evidence" value="ECO:0007669"/>
    <property type="project" value="TreeGrafter"/>
</dbReference>
<dbReference type="InterPro" id="IPR033762">
    <property type="entry name" value="MCM_OB"/>
</dbReference>
<dbReference type="InterPro" id="IPR018525">
    <property type="entry name" value="MCM_CS"/>
</dbReference>
<dbReference type="GO" id="GO:1902975">
    <property type="term" value="P:mitotic DNA replication initiation"/>
    <property type="evidence" value="ECO:0007669"/>
    <property type="project" value="TreeGrafter"/>
</dbReference>